<reference evidence="3" key="1">
    <citation type="submission" date="2015-11" db="EMBL/GenBank/DDBJ databases">
        <authorList>
            <person name="Kumar R."/>
            <person name="Singh D."/>
            <person name="Swarnkar M.K."/>
            <person name="Singh A.K."/>
            <person name="Kumar S."/>
        </authorList>
    </citation>
    <scope>NUCLEOTIDE SEQUENCE [LARGE SCALE GENOMIC DNA]</scope>
    <source>
        <strain evidence="3">ERGS4:06</strain>
    </source>
</reference>
<name>A0A0S2M0Z7_9MICC</name>
<evidence type="ECO:0000313" key="3">
    <source>
        <dbReference type="Proteomes" id="UP000059574"/>
    </source>
</evidence>
<evidence type="ECO:0000256" key="1">
    <source>
        <dbReference type="ARBA" id="ARBA00006484"/>
    </source>
</evidence>
<evidence type="ECO:0008006" key="4">
    <source>
        <dbReference type="Google" id="ProtNLM"/>
    </source>
</evidence>
<evidence type="ECO:0000313" key="2">
    <source>
        <dbReference type="EMBL" id="ALO67152.1"/>
    </source>
</evidence>
<dbReference type="Pfam" id="PF13561">
    <property type="entry name" value="adh_short_C2"/>
    <property type="match status" value="1"/>
</dbReference>
<dbReference type="OrthoDB" id="517007at2"/>
<proteinExistence type="inferred from homology"/>
<reference evidence="2 3" key="2">
    <citation type="journal article" date="2016" name="J. Biotechnol.">
        <title>Complete genome sequence of Arthrobacter alpinus ERGS4:06, a yellow pigmented bacterium tolerant to cold and radiations isolated from Sikkim Himalaya.</title>
        <authorList>
            <person name="Kumar R."/>
            <person name="Singh D."/>
            <person name="Swarnkar M.K."/>
            <person name="Singh A.K."/>
            <person name="Kumar S."/>
        </authorList>
    </citation>
    <scope>NUCLEOTIDE SEQUENCE [LARGE SCALE GENOMIC DNA]</scope>
    <source>
        <strain evidence="2 3">ERGS4:06</strain>
    </source>
</reference>
<dbReference type="InterPro" id="IPR002347">
    <property type="entry name" value="SDR_fam"/>
</dbReference>
<dbReference type="PANTHER" id="PTHR42879:SF2">
    <property type="entry name" value="3-OXOACYL-[ACYL-CARRIER-PROTEIN] REDUCTASE FABG"/>
    <property type="match status" value="1"/>
</dbReference>
<dbReference type="Proteomes" id="UP000059574">
    <property type="component" value="Chromosome"/>
</dbReference>
<dbReference type="InterPro" id="IPR036291">
    <property type="entry name" value="NAD(P)-bd_dom_sf"/>
</dbReference>
<protein>
    <recommendedName>
        <fullName evidence="4">2-hydroxycyclohexanecarboxyl-CoA dehydrogenase</fullName>
    </recommendedName>
</protein>
<sequence length="255" mass="24777">MNGSFGGRGVLVIGGGGIGSQVCRDLAAAGASVYFTYFSNAATAAELAAALPAGSCAGYAALDATDDAAVEHVVATATRELGGVDTLVVTAGHRHPLALFQETTAATAAGILNTELGGPMNAVRAALPAMVAAGFGRIVLVGSDSGKTGSVGDAASAAARGGLIAFAKSIARENAAADITVNVVCPGPTDTDLLAGMTAAEGLTGKVMNAVVRAVPKRRLGSVAEISGAVIYLAGADAGFVTGQAVSVSGGLTMQ</sequence>
<dbReference type="Gene3D" id="3.40.50.720">
    <property type="entry name" value="NAD(P)-binding Rossmann-like Domain"/>
    <property type="match status" value="1"/>
</dbReference>
<accession>A0A0S2M0Z7</accession>
<dbReference type="EMBL" id="CP013200">
    <property type="protein sequence ID" value="ALO67152.1"/>
    <property type="molecule type" value="Genomic_DNA"/>
</dbReference>
<organism evidence="2 3">
    <name type="scientific">Arthrobacter alpinus</name>
    <dbReference type="NCBI Taxonomy" id="656366"/>
    <lineage>
        <taxon>Bacteria</taxon>
        <taxon>Bacillati</taxon>
        <taxon>Actinomycetota</taxon>
        <taxon>Actinomycetes</taxon>
        <taxon>Micrococcales</taxon>
        <taxon>Micrococcaceae</taxon>
        <taxon>Arthrobacter</taxon>
    </lineage>
</organism>
<dbReference type="PANTHER" id="PTHR42879">
    <property type="entry name" value="3-OXOACYL-(ACYL-CARRIER-PROTEIN) REDUCTASE"/>
    <property type="match status" value="1"/>
</dbReference>
<comment type="similarity">
    <text evidence="1">Belongs to the short-chain dehydrogenases/reductases (SDR) family.</text>
</comment>
<dbReference type="InterPro" id="IPR050259">
    <property type="entry name" value="SDR"/>
</dbReference>
<dbReference type="AlphaFoldDB" id="A0A0S2M0Z7"/>
<dbReference type="SUPFAM" id="SSF51735">
    <property type="entry name" value="NAD(P)-binding Rossmann-fold domains"/>
    <property type="match status" value="1"/>
</dbReference>
<gene>
    <name evidence="2" type="ORF">AS189_12360</name>
</gene>
<dbReference type="RefSeq" id="WP_062289381.1">
    <property type="nucleotide sequence ID" value="NZ_CP013200.1"/>
</dbReference>
<dbReference type="PRINTS" id="PR00081">
    <property type="entry name" value="GDHRDH"/>
</dbReference>